<keyword evidence="3" id="KW-1185">Reference proteome</keyword>
<evidence type="ECO:0000313" key="2">
    <source>
        <dbReference type="EMBL" id="EXC03928.1"/>
    </source>
</evidence>
<accession>W9RYQ7</accession>
<name>W9RYQ7_9ROSA</name>
<organism evidence="2 3">
    <name type="scientific">Morus notabilis</name>
    <dbReference type="NCBI Taxonomy" id="981085"/>
    <lineage>
        <taxon>Eukaryota</taxon>
        <taxon>Viridiplantae</taxon>
        <taxon>Streptophyta</taxon>
        <taxon>Embryophyta</taxon>
        <taxon>Tracheophyta</taxon>
        <taxon>Spermatophyta</taxon>
        <taxon>Magnoliopsida</taxon>
        <taxon>eudicotyledons</taxon>
        <taxon>Gunneridae</taxon>
        <taxon>Pentapetalae</taxon>
        <taxon>rosids</taxon>
        <taxon>fabids</taxon>
        <taxon>Rosales</taxon>
        <taxon>Moraceae</taxon>
        <taxon>Moreae</taxon>
        <taxon>Morus</taxon>
    </lineage>
</organism>
<feature type="compositionally biased region" description="Polar residues" evidence="1">
    <location>
        <begin position="96"/>
        <end position="108"/>
    </location>
</feature>
<feature type="compositionally biased region" description="Polar residues" evidence="1">
    <location>
        <begin position="122"/>
        <end position="142"/>
    </location>
</feature>
<reference evidence="3" key="1">
    <citation type="submission" date="2013-01" db="EMBL/GenBank/DDBJ databases">
        <title>Draft Genome Sequence of a Mulberry Tree, Morus notabilis C.K. Schneid.</title>
        <authorList>
            <person name="He N."/>
            <person name="Zhao S."/>
        </authorList>
    </citation>
    <scope>NUCLEOTIDE SEQUENCE</scope>
</reference>
<proteinExistence type="predicted"/>
<feature type="region of interest" description="Disordered" evidence="1">
    <location>
        <begin position="1"/>
        <end position="142"/>
    </location>
</feature>
<dbReference type="Proteomes" id="UP000030645">
    <property type="component" value="Unassembled WGS sequence"/>
</dbReference>
<gene>
    <name evidence="2" type="ORF">L484_002496</name>
</gene>
<evidence type="ECO:0000313" key="3">
    <source>
        <dbReference type="Proteomes" id="UP000030645"/>
    </source>
</evidence>
<dbReference type="AlphaFoldDB" id="W9RYQ7"/>
<protein>
    <submittedName>
        <fullName evidence="2">Uncharacterized protein</fullName>
    </submittedName>
</protein>
<feature type="compositionally biased region" description="Low complexity" evidence="1">
    <location>
        <begin position="44"/>
        <end position="59"/>
    </location>
</feature>
<dbReference type="EMBL" id="KE345420">
    <property type="protein sequence ID" value="EXC03928.1"/>
    <property type="molecule type" value="Genomic_DNA"/>
</dbReference>
<sequence length="142" mass="14999">MEDVKNGEQLPPESSSLSNHDDHSSNETTENPVLNGKLENNDNQASSSTTTEQSQASDSPSIGQSQPVLSDAPALTSPKVINETETQSKGVVVEGSENQPLQDTSNALASRRTGKENDTDNHSNATAPSPSFSEATNSKKMT</sequence>
<evidence type="ECO:0000256" key="1">
    <source>
        <dbReference type="SAM" id="MobiDB-lite"/>
    </source>
</evidence>